<dbReference type="InterPro" id="IPR016024">
    <property type="entry name" value="ARM-type_fold"/>
</dbReference>
<dbReference type="Proteomes" id="UP000181790">
    <property type="component" value="Unassembled WGS sequence"/>
</dbReference>
<organism evidence="1 2">
    <name type="scientific">Arsenicibacter rosenii</name>
    <dbReference type="NCBI Taxonomy" id="1750698"/>
    <lineage>
        <taxon>Bacteria</taxon>
        <taxon>Pseudomonadati</taxon>
        <taxon>Bacteroidota</taxon>
        <taxon>Cytophagia</taxon>
        <taxon>Cytophagales</taxon>
        <taxon>Spirosomataceae</taxon>
        <taxon>Arsenicibacter</taxon>
    </lineage>
</organism>
<protein>
    <submittedName>
        <fullName evidence="1">Anti-sigma factor</fullName>
    </submittedName>
</protein>
<evidence type="ECO:0000313" key="2">
    <source>
        <dbReference type="Proteomes" id="UP000181790"/>
    </source>
</evidence>
<gene>
    <name evidence="1" type="ORF">BLX24_12110</name>
</gene>
<reference evidence="1 2" key="1">
    <citation type="submission" date="2016-10" db="EMBL/GenBank/DDBJ databases">
        <title>Arsenicibacter rosenii gen. nov., sp. nov., an efficient arsenic-methylating bacterium isolated from an arsenic-contaminated paddy soil.</title>
        <authorList>
            <person name="Huang K."/>
        </authorList>
    </citation>
    <scope>NUCLEOTIDE SEQUENCE [LARGE SCALE GENOMIC DNA]</scope>
    <source>
        <strain evidence="1 2">SM-1</strain>
    </source>
</reference>
<dbReference type="Pfam" id="PF13646">
    <property type="entry name" value="HEAT_2"/>
    <property type="match status" value="1"/>
</dbReference>
<dbReference type="OrthoDB" id="667398at2"/>
<dbReference type="AlphaFoldDB" id="A0A1S2VL52"/>
<dbReference type="RefSeq" id="WP_071503407.1">
    <property type="nucleotide sequence ID" value="NZ_MORL01000005.1"/>
</dbReference>
<name>A0A1S2VL52_9BACT</name>
<proteinExistence type="predicted"/>
<sequence>MNHQDIDALLARYYEGETTLEEEQWLKQYFASGQQTPQQIPDAGLFRYADGARAEHPSPGFSTRVTARLNKNDVIHRIGGWSMRIAAGLALLLLGFAAGRYYTGSPNETVAENGQTAEIKNVLSVTQQANTSASDRILAVNQCTELPQVNEDITQLLINTMNADDNVNVRLAACQALVSFENEPGVREALIQSLKSQTDANVQITLIELLVAIKEKRAMNAMQQLAQSKQTIDVVRQKAEEGVSRLSRQTMNSAS</sequence>
<accession>A0A1S2VL52</accession>
<dbReference type="SUPFAM" id="SSF48371">
    <property type="entry name" value="ARM repeat"/>
    <property type="match status" value="1"/>
</dbReference>
<dbReference type="Gene3D" id="1.25.10.10">
    <property type="entry name" value="Leucine-rich Repeat Variant"/>
    <property type="match status" value="1"/>
</dbReference>
<comment type="caution">
    <text evidence="1">The sequence shown here is derived from an EMBL/GenBank/DDBJ whole genome shotgun (WGS) entry which is preliminary data.</text>
</comment>
<keyword evidence="2" id="KW-1185">Reference proteome</keyword>
<evidence type="ECO:0000313" key="1">
    <source>
        <dbReference type="EMBL" id="OIN58955.1"/>
    </source>
</evidence>
<dbReference type="EMBL" id="MORL01000005">
    <property type="protein sequence ID" value="OIN58955.1"/>
    <property type="molecule type" value="Genomic_DNA"/>
</dbReference>
<dbReference type="InterPro" id="IPR011989">
    <property type="entry name" value="ARM-like"/>
</dbReference>